<dbReference type="Proteomes" id="UP001162131">
    <property type="component" value="Unassembled WGS sequence"/>
</dbReference>
<keyword evidence="1" id="KW-0472">Membrane</keyword>
<keyword evidence="1" id="KW-0812">Transmembrane</keyword>
<evidence type="ECO:0000256" key="1">
    <source>
        <dbReference type="SAM" id="Phobius"/>
    </source>
</evidence>
<feature type="signal peptide" evidence="2">
    <location>
        <begin position="1"/>
        <end position="21"/>
    </location>
</feature>
<evidence type="ECO:0000256" key="2">
    <source>
        <dbReference type="SAM" id="SignalP"/>
    </source>
</evidence>
<reference evidence="3" key="1">
    <citation type="submission" date="2021-09" db="EMBL/GenBank/DDBJ databases">
        <authorList>
            <consortium name="AG Swart"/>
            <person name="Singh M."/>
            <person name="Singh A."/>
            <person name="Seah K."/>
            <person name="Emmerich C."/>
        </authorList>
    </citation>
    <scope>NUCLEOTIDE SEQUENCE</scope>
    <source>
        <strain evidence="3">ATCC30299</strain>
    </source>
</reference>
<accession>A0AAU9I942</accession>
<protein>
    <submittedName>
        <fullName evidence="3">Uncharacterized protein</fullName>
    </submittedName>
</protein>
<sequence>MRLFVLLIGFISACKLPCLLSCKSETCLNDCGCSTSSTSTKIIDSMAITQTKISTFEGISNCTMEIIKYCSKELQIEDKNKCLISAGCSDETSKVIYTNWMKANMDETECIESCTNYCKQQTTINIDKCLSQCLKDQCVSTEPEDSDNSLNAIYKAKESSVLSYWKFAALSVLTTPLLIFLYKRLKTKENYEGYIRLN</sequence>
<keyword evidence="2" id="KW-0732">Signal</keyword>
<comment type="caution">
    <text evidence="3">The sequence shown here is derived from an EMBL/GenBank/DDBJ whole genome shotgun (WGS) entry which is preliminary data.</text>
</comment>
<keyword evidence="1" id="KW-1133">Transmembrane helix</keyword>
<keyword evidence="4" id="KW-1185">Reference proteome</keyword>
<organism evidence="3 4">
    <name type="scientific">Blepharisma stoltei</name>
    <dbReference type="NCBI Taxonomy" id="1481888"/>
    <lineage>
        <taxon>Eukaryota</taxon>
        <taxon>Sar</taxon>
        <taxon>Alveolata</taxon>
        <taxon>Ciliophora</taxon>
        <taxon>Postciliodesmatophora</taxon>
        <taxon>Heterotrichea</taxon>
        <taxon>Heterotrichida</taxon>
        <taxon>Blepharismidae</taxon>
        <taxon>Blepharisma</taxon>
    </lineage>
</organism>
<feature type="chain" id="PRO_5043459875" evidence="2">
    <location>
        <begin position="22"/>
        <end position="198"/>
    </location>
</feature>
<dbReference type="EMBL" id="CAJZBQ010000001">
    <property type="protein sequence ID" value="CAG9309911.1"/>
    <property type="molecule type" value="Genomic_DNA"/>
</dbReference>
<feature type="transmembrane region" description="Helical" evidence="1">
    <location>
        <begin position="164"/>
        <end position="182"/>
    </location>
</feature>
<proteinExistence type="predicted"/>
<evidence type="ECO:0000313" key="3">
    <source>
        <dbReference type="EMBL" id="CAG9309911.1"/>
    </source>
</evidence>
<gene>
    <name evidence="3" type="ORF">BSTOLATCC_MIC126</name>
</gene>
<evidence type="ECO:0000313" key="4">
    <source>
        <dbReference type="Proteomes" id="UP001162131"/>
    </source>
</evidence>
<dbReference type="AlphaFoldDB" id="A0AAU9I942"/>
<name>A0AAU9I942_9CILI</name>